<keyword evidence="3" id="KW-1185">Reference proteome</keyword>
<comment type="caution">
    <text evidence="2">The sequence shown here is derived from an EMBL/GenBank/DDBJ whole genome shotgun (WGS) entry which is preliminary data.</text>
</comment>
<sequence length="390" mass="43646">MAESSIEEALVCMLFANFETTWGHPALQDRLRRARQQPSSQSILNGMTLFGAVWTASKLPEFQSYKVVWHAMRAHLENEGVLAAVVSRFNAYVARKGDSVHLDRISKSKPQRNTIPKIPPRMESTMLTDLEDVGCQTKGARPSNLSPENPRSSNRVLSTFSVHDCPPSPVHASNSPKPLSSHSPIPKLGPREWAACYEVEEIYNPTTHFFSDLQPHPFPSSCSGPALAQVQTHISQESGHGIATVPNATSESLYHTHSIEYEQEHLQPPEQHLQWYPPSLASLSFFPETQQPLPEFGASMPSILTSHYPHKHGAQVNSNFTTRHTHWKMTTVPPSYLPYHHNQSPTTFSSNSAVSENTAFVPPQNNCWRGYTDGRFADEYASDAYKLQHE</sequence>
<evidence type="ECO:0000313" key="3">
    <source>
        <dbReference type="Proteomes" id="UP001150217"/>
    </source>
</evidence>
<name>A0ABQ8VD68_9AGAR</name>
<feature type="region of interest" description="Disordered" evidence="1">
    <location>
        <begin position="135"/>
        <end position="185"/>
    </location>
</feature>
<evidence type="ECO:0000256" key="1">
    <source>
        <dbReference type="SAM" id="MobiDB-lite"/>
    </source>
</evidence>
<accession>A0ABQ8VD68</accession>
<feature type="compositionally biased region" description="Polar residues" evidence="1">
    <location>
        <begin position="171"/>
        <end position="183"/>
    </location>
</feature>
<feature type="compositionally biased region" description="Polar residues" evidence="1">
    <location>
        <begin position="143"/>
        <end position="161"/>
    </location>
</feature>
<proteinExistence type="predicted"/>
<dbReference type="Proteomes" id="UP001150217">
    <property type="component" value="Unassembled WGS sequence"/>
</dbReference>
<evidence type="ECO:0000313" key="2">
    <source>
        <dbReference type="EMBL" id="KAJ4489084.1"/>
    </source>
</evidence>
<reference evidence="2" key="1">
    <citation type="submission" date="2022-08" db="EMBL/GenBank/DDBJ databases">
        <title>A Global Phylogenomic Analysis of the Shiitake Genus Lentinula.</title>
        <authorList>
            <consortium name="DOE Joint Genome Institute"/>
            <person name="Sierra-Patev S."/>
            <person name="Min B."/>
            <person name="Naranjo-Ortiz M."/>
            <person name="Looney B."/>
            <person name="Konkel Z."/>
            <person name="Slot J.C."/>
            <person name="Sakamoto Y."/>
            <person name="Steenwyk J.L."/>
            <person name="Rokas A."/>
            <person name="Carro J."/>
            <person name="Camarero S."/>
            <person name="Ferreira P."/>
            <person name="Molpeceres G."/>
            <person name="Ruiz-Duenas F.J."/>
            <person name="Serrano A."/>
            <person name="Henrissat B."/>
            <person name="Drula E."/>
            <person name="Hughes K.W."/>
            <person name="Mata J.L."/>
            <person name="Ishikawa N.K."/>
            <person name="Vargas-Isla R."/>
            <person name="Ushijima S."/>
            <person name="Smith C.A."/>
            <person name="Ahrendt S."/>
            <person name="Andreopoulos W."/>
            <person name="He G."/>
            <person name="Labutti K."/>
            <person name="Lipzen A."/>
            <person name="Ng V."/>
            <person name="Riley R."/>
            <person name="Sandor L."/>
            <person name="Barry K."/>
            <person name="Martinez A.T."/>
            <person name="Xiao Y."/>
            <person name="Gibbons J.G."/>
            <person name="Terashima K."/>
            <person name="Grigoriev I.V."/>
            <person name="Hibbett D.S."/>
        </authorList>
    </citation>
    <scope>NUCLEOTIDE SEQUENCE</scope>
    <source>
        <strain evidence="2">RHP3577 ss4</strain>
    </source>
</reference>
<protein>
    <submittedName>
        <fullName evidence="2">Uncharacterized protein</fullName>
    </submittedName>
</protein>
<dbReference type="EMBL" id="JANVFT010000045">
    <property type="protein sequence ID" value="KAJ4489084.1"/>
    <property type="molecule type" value="Genomic_DNA"/>
</dbReference>
<gene>
    <name evidence="2" type="ORF">C8R41DRAFT_398096</name>
</gene>
<organism evidence="2 3">
    <name type="scientific">Lentinula lateritia</name>
    <dbReference type="NCBI Taxonomy" id="40482"/>
    <lineage>
        <taxon>Eukaryota</taxon>
        <taxon>Fungi</taxon>
        <taxon>Dikarya</taxon>
        <taxon>Basidiomycota</taxon>
        <taxon>Agaricomycotina</taxon>
        <taxon>Agaricomycetes</taxon>
        <taxon>Agaricomycetidae</taxon>
        <taxon>Agaricales</taxon>
        <taxon>Marasmiineae</taxon>
        <taxon>Omphalotaceae</taxon>
        <taxon>Lentinula</taxon>
    </lineage>
</organism>